<comment type="caution">
    <text evidence="3">The sequence shown here is derived from an EMBL/GenBank/DDBJ whole genome shotgun (WGS) entry which is preliminary data.</text>
</comment>
<accession>A0A9D2LKK3</accession>
<dbReference type="PANTHER" id="PTHR13947">
    <property type="entry name" value="GNAT FAMILY N-ACETYLTRANSFERASE"/>
    <property type="match status" value="1"/>
</dbReference>
<keyword evidence="1" id="KW-0808">Transferase</keyword>
<reference evidence="3" key="2">
    <citation type="submission" date="2021-04" db="EMBL/GenBank/DDBJ databases">
        <authorList>
            <person name="Gilroy R."/>
        </authorList>
    </citation>
    <scope>NUCLEOTIDE SEQUENCE</scope>
    <source>
        <strain evidence="3">ChiBcec18-1249</strain>
    </source>
</reference>
<evidence type="ECO:0000259" key="2">
    <source>
        <dbReference type="PROSITE" id="PS51186"/>
    </source>
</evidence>
<dbReference type="Pfam" id="PF00583">
    <property type="entry name" value="Acetyltransf_1"/>
    <property type="match status" value="1"/>
</dbReference>
<sequence length="219" mass="25467">MNEITYRTLTKQDHPVIESLISDSFHLDQYVPEPRVLAQLKHAYLQSCLAEQTFACTAERGGKPVGIIMCNAKSRYRLLSHLPSLWTTLWHQLRMTAASRRYRCSTESFHQMHRIYHSLTEGRTHRYDGVLTLFAVDQNCRGTGIGRELLRQAEAYLNGCGVRRIYLYTDSTCNTAFYDRHGFSRVETRQMLVECNAEKSEMSVYLYEKEYKNSDMQTA</sequence>
<proteinExistence type="predicted"/>
<protein>
    <submittedName>
        <fullName evidence="3">GNAT family N-acetyltransferase</fullName>
    </submittedName>
</protein>
<dbReference type="EMBL" id="DWZJ01000108">
    <property type="protein sequence ID" value="HJB14384.1"/>
    <property type="molecule type" value="Genomic_DNA"/>
</dbReference>
<dbReference type="CDD" id="cd04301">
    <property type="entry name" value="NAT_SF"/>
    <property type="match status" value="1"/>
</dbReference>
<organism evidence="3 4">
    <name type="scientific">Candidatus Oscillibacter excrementigallinarum</name>
    <dbReference type="NCBI Taxonomy" id="2838716"/>
    <lineage>
        <taxon>Bacteria</taxon>
        <taxon>Bacillati</taxon>
        <taxon>Bacillota</taxon>
        <taxon>Clostridia</taxon>
        <taxon>Eubacteriales</taxon>
        <taxon>Oscillospiraceae</taxon>
        <taxon>Oscillibacter</taxon>
    </lineage>
</organism>
<dbReference type="InterPro" id="IPR050769">
    <property type="entry name" value="NAT_camello-type"/>
</dbReference>
<name>A0A9D2LKK3_9FIRM</name>
<dbReference type="InterPro" id="IPR000182">
    <property type="entry name" value="GNAT_dom"/>
</dbReference>
<feature type="domain" description="N-acetyltransferase" evidence="2">
    <location>
        <begin position="4"/>
        <end position="207"/>
    </location>
</feature>
<dbReference type="Proteomes" id="UP000823824">
    <property type="component" value="Unassembled WGS sequence"/>
</dbReference>
<dbReference type="AlphaFoldDB" id="A0A9D2LKK3"/>
<dbReference type="PANTHER" id="PTHR13947:SF37">
    <property type="entry name" value="LD18367P"/>
    <property type="match status" value="1"/>
</dbReference>
<gene>
    <name evidence="3" type="ORF">H9787_11835</name>
</gene>
<dbReference type="InterPro" id="IPR016181">
    <property type="entry name" value="Acyl_CoA_acyltransferase"/>
</dbReference>
<dbReference type="Gene3D" id="3.40.630.30">
    <property type="match status" value="1"/>
</dbReference>
<dbReference type="SUPFAM" id="SSF55729">
    <property type="entry name" value="Acyl-CoA N-acyltransferases (Nat)"/>
    <property type="match status" value="1"/>
</dbReference>
<dbReference type="PROSITE" id="PS51186">
    <property type="entry name" value="GNAT"/>
    <property type="match status" value="1"/>
</dbReference>
<evidence type="ECO:0000313" key="3">
    <source>
        <dbReference type="EMBL" id="HJB14384.1"/>
    </source>
</evidence>
<dbReference type="GO" id="GO:0008080">
    <property type="term" value="F:N-acetyltransferase activity"/>
    <property type="evidence" value="ECO:0007669"/>
    <property type="project" value="InterPro"/>
</dbReference>
<evidence type="ECO:0000313" key="4">
    <source>
        <dbReference type="Proteomes" id="UP000823824"/>
    </source>
</evidence>
<reference evidence="3" key="1">
    <citation type="journal article" date="2021" name="PeerJ">
        <title>Extensive microbial diversity within the chicken gut microbiome revealed by metagenomics and culture.</title>
        <authorList>
            <person name="Gilroy R."/>
            <person name="Ravi A."/>
            <person name="Getino M."/>
            <person name="Pursley I."/>
            <person name="Horton D.L."/>
            <person name="Alikhan N.F."/>
            <person name="Baker D."/>
            <person name="Gharbi K."/>
            <person name="Hall N."/>
            <person name="Watson M."/>
            <person name="Adriaenssens E.M."/>
            <person name="Foster-Nyarko E."/>
            <person name="Jarju S."/>
            <person name="Secka A."/>
            <person name="Antonio M."/>
            <person name="Oren A."/>
            <person name="Chaudhuri R.R."/>
            <person name="La Ragione R."/>
            <person name="Hildebrand F."/>
            <person name="Pallen M.J."/>
        </authorList>
    </citation>
    <scope>NUCLEOTIDE SEQUENCE</scope>
    <source>
        <strain evidence="3">ChiBcec18-1249</strain>
    </source>
</reference>
<evidence type="ECO:0000256" key="1">
    <source>
        <dbReference type="ARBA" id="ARBA00022679"/>
    </source>
</evidence>